<dbReference type="PANTHER" id="PTHR37937">
    <property type="entry name" value="CONJUGATIVE TRANSFER: DNA TRANSPORT"/>
    <property type="match status" value="1"/>
</dbReference>
<organism evidence="9 10">
    <name type="scientific">Aquamicrobium defluvii</name>
    <dbReference type="NCBI Taxonomy" id="69279"/>
    <lineage>
        <taxon>Bacteria</taxon>
        <taxon>Pseudomonadati</taxon>
        <taxon>Pseudomonadota</taxon>
        <taxon>Alphaproteobacteria</taxon>
        <taxon>Hyphomicrobiales</taxon>
        <taxon>Phyllobacteriaceae</taxon>
        <taxon>Aquamicrobium</taxon>
    </lineage>
</organism>
<dbReference type="Pfam" id="PF02534">
    <property type="entry name" value="T4SS-DNA_transf"/>
    <property type="match status" value="1"/>
</dbReference>
<protein>
    <submittedName>
        <fullName evidence="9">Type IV secretion system protein VirD4</fullName>
    </submittedName>
</protein>
<comment type="similarity">
    <text evidence="2">Belongs to the VirD4/TraG family.</text>
</comment>
<dbReference type="AlphaFoldDB" id="A0A4R6YA66"/>
<dbReference type="SUPFAM" id="SSF52540">
    <property type="entry name" value="P-loop containing nucleoside triphosphate hydrolases"/>
    <property type="match status" value="1"/>
</dbReference>
<name>A0A4R6YA66_9HYPH</name>
<dbReference type="InterPro" id="IPR003688">
    <property type="entry name" value="TraG/VirD4"/>
</dbReference>
<evidence type="ECO:0000313" key="10">
    <source>
        <dbReference type="Proteomes" id="UP000294958"/>
    </source>
</evidence>
<accession>A0A4R6YA66</accession>
<dbReference type="EMBL" id="SNZF01000027">
    <property type="protein sequence ID" value="TDR32441.1"/>
    <property type="molecule type" value="Genomic_DNA"/>
</dbReference>
<keyword evidence="10" id="KW-1185">Reference proteome</keyword>
<evidence type="ECO:0000256" key="3">
    <source>
        <dbReference type="ARBA" id="ARBA00022475"/>
    </source>
</evidence>
<dbReference type="Gene3D" id="3.40.50.300">
    <property type="entry name" value="P-loop containing nucleotide triphosphate hydrolases"/>
    <property type="match status" value="1"/>
</dbReference>
<proteinExistence type="inferred from homology"/>
<dbReference type="InterPro" id="IPR051539">
    <property type="entry name" value="T4SS-coupling_protein"/>
</dbReference>
<evidence type="ECO:0000256" key="2">
    <source>
        <dbReference type="ARBA" id="ARBA00008806"/>
    </source>
</evidence>
<keyword evidence="6 8" id="KW-0472">Membrane</keyword>
<dbReference type="NCBIfam" id="NF010450">
    <property type="entry name" value="PRK13876.1"/>
    <property type="match status" value="1"/>
</dbReference>
<evidence type="ECO:0000256" key="7">
    <source>
        <dbReference type="SAM" id="MobiDB-lite"/>
    </source>
</evidence>
<comment type="caution">
    <text evidence="9">The sequence shown here is derived from an EMBL/GenBank/DDBJ whole genome shotgun (WGS) entry which is preliminary data.</text>
</comment>
<dbReference type="Proteomes" id="UP000294958">
    <property type="component" value="Unassembled WGS sequence"/>
</dbReference>
<keyword evidence="5 8" id="KW-1133">Transmembrane helix</keyword>
<feature type="transmembrane region" description="Helical" evidence="8">
    <location>
        <begin position="68"/>
        <end position="92"/>
    </location>
</feature>
<feature type="transmembrane region" description="Helical" evidence="8">
    <location>
        <begin position="43"/>
        <end position="62"/>
    </location>
</feature>
<dbReference type="InterPro" id="IPR027417">
    <property type="entry name" value="P-loop_NTPase"/>
</dbReference>
<dbReference type="OrthoDB" id="9759295at2"/>
<evidence type="ECO:0000256" key="8">
    <source>
        <dbReference type="SAM" id="Phobius"/>
    </source>
</evidence>
<feature type="region of interest" description="Disordered" evidence="7">
    <location>
        <begin position="587"/>
        <end position="633"/>
    </location>
</feature>
<evidence type="ECO:0000256" key="6">
    <source>
        <dbReference type="ARBA" id="ARBA00023136"/>
    </source>
</evidence>
<feature type="transmembrane region" description="Helical" evidence="8">
    <location>
        <begin position="6"/>
        <end position="31"/>
    </location>
</feature>
<dbReference type="RefSeq" id="WP_035028978.1">
    <property type="nucleotide sequence ID" value="NZ_KK073895.1"/>
</dbReference>
<dbReference type="PANTHER" id="PTHR37937:SF1">
    <property type="entry name" value="CONJUGATIVE TRANSFER: DNA TRANSPORT"/>
    <property type="match status" value="1"/>
</dbReference>
<gene>
    <name evidence="9" type="ORF">DES43_12719</name>
</gene>
<evidence type="ECO:0000256" key="4">
    <source>
        <dbReference type="ARBA" id="ARBA00022692"/>
    </source>
</evidence>
<dbReference type="GO" id="GO:0005886">
    <property type="term" value="C:plasma membrane"/>
    <property type="evidence" value="ECO:0007669"/>
    <property type="project" value="UniProtKB-SubCell"/>
</dbReference>
<evidence type="ECO:0000256" key="5">
    <source>
        <dbReference type="ARBA" id="ARBA00022989"/>
    </source>
</evidence>
<keyword evidence="3" id="KW-1003">Cell membrane</keyword>
<evidence type="ECO:0000313" key="9">
    <source>
        <dbReference type="EMBL" id="TDR32441.1"/>
    </source>
</evidence>
<keyword evidence="4 8" id="KW-0812">Transmembrane</keyword>
<evidence type="ECO:0000256" key="1">
    <source>
        <dbReference type="ARBA" id="ARBA00004651"/>
    </source>
</evidence>
<comment type="subcellular location">
    <subcellularLocation>
        <location evidence="1">Cell membrane</location>
        <topology evidence="1">Multi-pass membrane protein</topology>
    </subcellularLocation>
</comment>
<sequence>MRGGRILWGQIAIVFVIVLVMTWAATQWTAFRLGFQPQLGAPWFELAGLPVYYPPAFFWWWFSFDAYAPTIFVEGGIIATSGGFLAIAAAILMSIIRARETRNVATYGSARWAEDEEIRAAGLLGPDGVLLGRYDRDYLRHDGPEHVLCFAPTRSGKGVGLVVPTLLTWPASAIVHDIKGENWTLTAGFRAKHGRVLLFDPTNARSSAYNPLLEVRQGEWEVRDVQNIADILVDPEGSLDKRNHWEKTSHSLLVGAILHVLYAEKDKTLAGVANFLSDPRRPVEATLRAMMDTPHLGEAGVHPVIASSARELLNKSENERSGVLSTAMSFLGLYRDPVVARVTERCDWRIADLVGSRQPVTLYLVVPPSDINRTKPLIRLILNQIGRRLTEELTSSGARHRLLLMLDEFPALGRLDFFESALAFMAGYGLKGFLIAQSLNQIERAYGPNNAILDNCHVRVSFATNDERTAKRVSDALGTATELRDSTNYAGHRLAPWLGHLMVSRQETARPLLTPGEIMQLPPTDEIVMVAGTPPIRATKARYFEDARFQERILTPPDLSTASLAPSPSSDDWSSRIVAADILSATNAGDEVEGDPANAGIRREPELPSQEEIGAPPPSPEQEFEFLNDEPDVDAAKARTIRQRMRMVARQVALNPDDGIDL</sequence>
<dbReference type="CDD" id="cd01127">
    <property type="entry name" value="TrwB_TraG_TraD_VirD4"/>
    <property type="match status" value="1"/>
</dbReference>
<feature type="compositionally biased region" description="Acidic residues" evidence="7">
    <location>
        <begin position="622"/>
        <end position="633"/>
    </location>
</feature>
<reference evidence="9 10" key="1">
    <citation type="submission" date="2019-03" db="EMBL/GenBank/DDBJ databases">
        <title>Genomic Encyclopedia of Type Strains, Phase IV (KMG-IV): sequencing the most valuable type-strain genomes for metagenomic binning, comparative biology and taxonomic classification.</title>
        <authorList>
            <person name="Goeker M."/>
        </authorList>
    </citation>
    <scope>NUCLEOTIDE SEQUENCE [LARGE SCALE GENOMIC DNA]</scope>
    <source>
        <strain evidence="9 10">DSM 11603</strain>
    </source>
</reference>